<evidence type="ECO:0000256" key="9">
    <source>
        <dbReference type="ARBA" id="ARBA00023002"/>
    </source>
</evidence>
<dbReference type="Gene3D" id="3.50.50.60">
    <property type="entry name" value="FAD/NAD(P)-binding domain"/>
    <property type="match status" value="1"/>
</dbReference>
<keyword evidence="16" id="KW-1185">Reference proteome</keyword>
<comment type="subcellular location">
    <subcellularLocation>
        <location evidence="2">Membrane</location>
        <topology evidence="2">Peripheral membrane protein</topology>
    </subcellularLocation>
</comment>
<feature type="region of interest" description="Disordered" evidence="12">
    <location>
        <begin position="183"/>
        <end position="203"/>
    </location>
</feature>
<evidence type="ECO:0000256" key="1">
    <source>
        <dbReference type="ARBA" id="ARBA00001974"/>
    </source>
</evidence>
<comment type="similarity">
    <text evidence="3">Belongs to the FAD-dependent oxidoreductase 2 family. FRD/SDH subfamily.</text>
</comment>
<evidence type="ECO:0000256" key="3">
    <source>
        <dbReference type="ARBA" id="ARBA00008040"/>
    </source>
</evidence>
<dbReference type="EMBL" id="BAABIL010000227">
    <property type="protein sequence ID" value="GAA4976854.1"/>
    <property type="molecule type" value="Genomic_DNA"/>
</dbReference>
<gene>
    <name evidence="15" type="primary">sdhA</name>
    <name evidence="15" type="ORF">GCM10023225_17170</name>
</gene>
<reference evidence="16" key="1">
    <citation type="journal article" date="2019" name="Int. J. Syst. Evol. Microbiol.">
        <title>The Global Catalogue of Microorganisms (GCM) 10K type strain sequencing project: providing services to taxonomists for standard genome sequencing and annotation.</title>
        <authorList>
            <consortium name="The Broad Institute Genomics Platform"/>
            <consortium name="The Broad Institute Genome Sequencing Center for Infectious Disease"/>
            <person name="Wu L."/>
            <person name="Ma J."/>
        </authorList>
    </citation>
    <scope>NUCLEOTIDE SEQUENCE [LARGE SCALE GENOMIC DNA]</scope>
    <source>
        <strain evidence="16">JCM 18126</strain>
    </source>
</reference>
<dbReference type="PRINTS" id="PR00368">
    <property type="entry name" value="FADPNR"/>
</dbReference>
<dbReference type="InterPro" id="IPR027477">
    <property type="entry name" value="Succ_DH/fumarate_Rdtase_cat_sf"/>
</dbReference>
<dbReference type="Pfam" id="PF02910">
    <property type="entry name" value="Succ_DH_flav_C"/>
    <property type="match status" value="1"/>
</dbReference>
<comment type="catalytic activity">
    <reaction evidence="11">
        <text>a quinone + succinate = fumarate + a quinol</text>
        <dbReference type="Rhea" id="RHEA:40523"/>
        <dbReference type="ChEBI" id="CHEBI:24646"/>
        <dbReference type="ChEBI" id="CHEBI:29806"/>
        <dbReference type="ChEBI" id="CHEBI:30031"/>
        <dbReference type="ChEBI" id="CHEBI:132124"/>
        <dbReference type="EC" id="1.3.5.1"/>
    </reaction>
</comment>
<dbReference type="Proteomes" id="UP001501195">
    <property type="component" value="Unassembled WGS sequence"/>
</dbReference>
<feature type="compositionally biased region" description="Gly residues" evidence="12">
    <location>
        <begin position="190"/>
        <end position="203"/>
    </location>
</feature>
<dbReference type="Gene3D" id="3.90.700.10">
    <property type="entry name" value="Succinate dehydrogenase/fumarate reductase flavoprotein, catalytic domain"/>
    <property type="match status" value="1"/>
</dbReference>
<dbReference type="PANTHER" id="PTHR11632:SF51">
    <property type="entry name" value="SUCCINATE DEHYDROGENASE [UBIQUINONE] FLAVOPROTEIN SUBUNIT, MITOCHONDRIAL"/>
    <property type="match status" value="1"/>
</dbReference>
<evidence type="ECO:0000256" key="4">
    <source>
        <dbReference type="ARBA" id="ARBA00012792"/>
    </source>
</evidence>
<dbReference type="PIRSF" id="PIRSF000171">
    <property type="entry name" value="SDHA_APRA_LASPO"/>
    <property type="match status" value="1"/>
</dbReference>
<comment type="cofactor">
    <cofactor evidence="1">
        <name>FAD</name>
        <dbReference type="ChEBI" id="CHEBI:57692"/>
    </cofactor>
</comment>
<dbReference type="InterPro" id="IPR003952">
    <property type="entry name" value="FRD_SDH_FAD_BS"/>
</dbReference>
<evidence type="ECO:0000313" key="16">
    <source>
        <dbReference type="Proteomes" id="UP001501195"/>
    </source>
</evidence>
<keyword evidence="5" id="KW-0813">Transport</keyword>
<evidence type="ECO:0000256" key="12">
    <source>
        <dbReference type="SAM" id="MobiDB-lite"/>
    </source>
</evidence>
<evidence type="ECO:0000259" key="13">
    <source>
        <dbReference type="Pfam" id="PF00890"/>
    </source>
</evidence>
<keyword evidence="6" id="KW-0285">Flavoprotein</keyword>
<protein>
    <recommendedName>
        <fullName evidence="4">succinate dehydrogenase</fullName>
        <ecNumber evidence="4">1.3.5.1</ecNumber>
    </recommendedName>
</protein>
<feature type="domain" description="Fumarate reductase/succinate dehydrogenase flavoprotein-like C-terminal" evidence="14">
    <location>
        <begin position="489"/>
        <end position="619"/>
    </location>
</feature>
<evidence type="ECO:0000256" key="10">
    <source>
        <dbReference type="ARBA" id="ARBA00023136"/>
    </source>
</evidence>
<dbReference type="InterPro" id="IPR036188">
    <property type="entry name" value="FAD/NAD-bd_sf"/>
</dbReference>
<dbReference type="Gene3D" id="1.20.58.100">
    <property type="entry name" value="Fumarate reductase/succinate dehydrogenase flavoprotein-like, C-terminal domain"/>
    <property type="match status" value="1"/>
</dbReference>
<accession>A0ABP9HRQ2</accession>
<dbReference type="EC" id="1.3.5.1" evidence="4"/>
<keyword evidence="7" id="KW-0274">FAD</keyword>
<dbReference type="SUPFAM" id="SSF51905">
    <property type="entry name" value="FAD/NAD(P)-binding domain"/>
    <property type="match status" value="1"/>
</dbReference>
<dbReference type="SUPFAM" id="SSF46977">
    <property type="entry name" value="Succinate dehydrogenase/fumarate reductase flavoprotein C-terminal domain"/>
    <property type="match status" value="1"/>
</dbReference>
<name>A0ABP9HRQ2_9ACTN</name>
<dbReference type="RefSeq" id="WP_345712052.1">
    <property type="nucleotide sequence ID" value="NZ_BAABIL010000227.1"/>
</dbReference>
<dbReference type="SUPFAM" id="SSF56425">
    <property type="entry name" value="Succinate dehydrogenase/fumarate reductase flavoprotein, catalytic domain"/>
    <property type="match status" value="1"/>
</dbReference>
<evidence type="ECO:0000256" key="11">
    <source>
        <dbReference type="ARBA" id="ARBA00049220"/>
    </source>
</evidence>
<comment type="caution">
    <text evidence="15">The sequence shown here is derived from an EMBL/GenBank/DDBJ whole genome shotgun (WGS) entry which is preliminary data.</text>
</comment>
<dbReference type="PANTHER" id="PTHR11632">
    <property type="entry name" value="SUCCINATE DEHYDROGENASE 2 FLAVOPROTEIN SUBUNIT"/>
    <property type="match status" value="1"/>
</dbReference>
<dbReference type="InterPro" id="IPR037099">
    <property type="entry name" value="Fum_R/Succ_DH_flav-like_C_sf"/>
</dbReference>
<dbReference type="InterPro" id="IPR015939">
    <property type="entry name" value="Fum_Rdtase/Succ_DH_flav-like_C"/>
</dbReference>
<keyword evidence="8" id="KW-0249">Electron transport</keyword>
<dbReference type="PROSITE" id="PS00504">
    <property type="entry name" value="FRD_SDH_FAD_BINDING"/>
    <property type="match status" value="1"/>
</dbReference>
<evidence type="ECO:0000256" key="6">
    <source>
        <dbReference type="ARBA" id="ARBA00022630"/>
    </source>
</evidence>
<keyword evidence="9" id="KW-0560">Oxidoreductase</keyword>
<evidence type="ECO:0000256" key="2">
    <source>
        <dbReference type="ARBA" id="ARBA00004170"/>
    </source>
</evidence>
<dbReference type="Pfam" id="PF00890">
    <property type="entry name" value="FAD_binding_2"/>
    <property type="match status" value="1"/>
</dbReference>
<dbReference type="InterPro" id="IPR003953">
    <property type="entry name" value="FAD-dep_OxRdtase_2_FAD-bd"/>
</dbReference>
<proteinExistence type="inferred from homology"/>
<keyword evidence="10" id="KW-0472">Membrane</keyword>
<evidence type="ECO:0000313" key="15">
    <source>
        <dbReference type="EMBL" id="GAA4976854.1"/>
    </source>
</evidence>
<evidence type="ECO:0000256" key="7">
    <source>
        <dbReference type="ARBA" id="ARBA00022827"/>
    </source>
</evidence>
<evidence type="ECO:0000256" key="8">
    <source>
        <dbReference type="ARBA" id="ARBA00022982"/>
    </source>
</evidence>
<organism evidence="15 16">
    <name type="scientific">Kineococcus glutinatus</name>
    <dbReference type="NCBI Taxonomy" id="1070872"/>
    <lineage>
        <taxon>Bacteria</taxon>
        <taxon>Bacillati</taxon>
        <taxon>Actinomycetota</taxon>
        <taxon>Actinomycetes</taxon>
        <taxon>Kineosporiales</taxon>
        <taxon>Kineosporiaceae</taxon>
        <taxon>Kineococcus</taxon>
    </lineage>
</organism>
<dbReference type="InterPro" id="IPR030664">
    <property type="entry name" value="SdhA/FrdA/AprA"/>
</dbReference>
<evidence type="ECO:0000256" key="5">
    <source>
        <dbReference type="ARBA" id="ARBA00022448"/>
    </source>
</evidence>
<sequence>MQTHRYDVVIVGAGGAGMRAALEAGQRARTAVLTKLYPTRSHTGAAQGGMCAALANVEDDNWEWHTFDTVKGGDYLVDQDAAEVMCKEAIDAVLDLEKMGLPFNRTPEGRIDQRRFGGHTRNHGEAAVRRSCFAADRTGHMILQTLYQQCVKHEVEFFNEFYVLDLLLVDAADARTGREIEGLQVERPEGGSGGADGSAGGPVGGVPAGKRVAGVVAYELATGEIHVFQAKSVVFATGGAGKVYKTTSNAHTLTGDGMGIAYRRGLPLEDMEFFQFHPTGLAGLGILLSEAARGEGGILRNADGERFMERYAPTIKDLAPRDIVARSMANEVREGRGAGPNKDYVLLDLTHLEPAHIDAKLPDITEFARTYLGVEPYTEPVPVYPTAHYAMGGVPTNVDAEVLSDNTTVVPGLYAAGEVACVSVHGSNRLGTNSLLDINVFGKRAGIAAAEYANRADWVALPEAPEAETVEMLESIRNRPAGERYSAIRTALQETMDANAQVFRTEGTLKQALSDIDRLKERYSRVSVQDKGKRYNTDLLEAVEVGFLLDLAEVIVLGALERKESRGGHFREDYPHRDDVNFMRHTMVYRERGADGTLVNRLDFKPVVQTRYQPMERKY</sequence>
<evidence type="ECO:0000259" key="14">
    <source>
        <dbReference type="Pfam" id="PF02910"/>
    </source>
</evidence>
<feature type="domain" description="FAD-dependent oxidoreductase 2 FAD-binding" evidence="13">
    <location>
        <begin position="7"/>
        <end position="435"/>
    </location>
</feature>
<dbReference type="Gene3D" id="4.10.80.40">
    <property type="entry name" value="succinate dehydrogenase protein domain"/>
    <property type="match status" value="1"/>
</dbReference>